<dbReference type="NCBIfam" id="TIGR02727">
    <property type="entry name" value="MTHFS_bact"/>
    <property type="match status" value="1"/>
</dbReference>
<feature type="binding site" evidence="4">
    <location>
        <position position="49"/>
    </location>
    <ligand>
        <name>substrate</name>
    </ligand>
</feature>
<dbReference type="InterPro" id="IPR002698">
    <property type="entry name" value="FTHF_cligase"/>
</dbReference>
<dbReference type="Gene3D" id="3.40.50.10420">
    <property type="entry name" value="NagB/RpiA/CoA transferase-like"/>
    <property type="match status" value="1"/>
</dbReference>
<feature type="binding site" evidence="4">
    <location>
        <position position="54"/>
    </location>
    <ligand>
        <name>substrate</name>
    </ligand>
</feature>
<dbReference type="GO" id="GO:0005524">
    <property type="term" value="F:ATP binding"/>
    <property type="evidence" value="ECO:0007669"/>
    <property type="project" value="UniProtKB-KW"/>
</dbReference>
<dbReference type="GO" id="GO:0009396">
    <property type="term" value="P:folic acid-containing compound biosynthetic process"/>
    <property type="evidence" value="ECO:0007669"/>
    <property type="project" value="TreeGrafter"/>
</dbReference>
<evidence type="ECO:0000313" key="6">
    <source>
        <dbReference type="EMBL" id="NSL50335.1"/>
    </source>
</evidence>
<dbReference type="Pfam" id="PF01812">
    <property type="entry name" value="5-FTHF_cyc-lig"/>
    <property type="match status" value="1"/>
</dbReference>
<comment type="similarity">
    <text evidence="1 5">Belongs to the 5-formyltetrahydrofolate cyclo-ligase family.</text>
</comment>
<dbReference type="AlphaFoldDB" id="A0A8J8KD56"/>
<dbReference type="PANTHER" id="PTHR23407">
    <property type="entry name" value="ATPASE INHIBITOR/5-FORMYLTETRAHYDROFOLATE CYCLO-LIGASE"/>
    <property type="match status" value="1"/>
</dbReference>
<dbReference type="EMBL" id="JABTTE010000001">
    <property type="protein sequence ID" value="NSL50335.1"/>
    <property type="molecule type" value="Genomic_DNA"/>
</dbReference>
<gene>
    <name evidence="6" type="ORF">HR057_01010</name>
</gene>
<dbReference type="GO" id="GO:0030272">
    <property type="term" value="F:5-formyltetrahydrofolate cyclo-ligase activity"/>
    <property type="evidence" value="ECO:0007669"/>
    <property type="project" value="UniProtKB-EC"/>
</dbReference>
<keyword evidence="6" id="KW-0436">Ligase</keyword>
<organism evidence="6 7">
    <name type="scientific">Calidifontibacillus erzurumensis</name>
    <dbReference type="NCBI Taxonomy" id="2741433"/>
    <lineage>
        <taxon>Bacteria</taxon>
        <taxon>Bacillati</taxon>
        <taxon>Bacillota</taxon>
        <taxon>Bacilli</taxon>
        <taxon>Bacillales</taxon>
        <taxon>Bacillaceae</taxon>
        <taxon>Calidifontibacillus/Schinkia group</taxon>
        <taxon>Calidifontibacillus</taxon>
    </lineage>
</organism>
<feature type="binding site" evidence="4">
    <location>
        <begin position="133"/>
        <end position="141"/>
    </location>
    <ligand>
        <name>ATP</name>
        <dbReference type="ChEBI" id="CHEBI:30616"/>
    </ligand>
</feature>
<proteinExistence type="inferred from homology"/>
<keyword evidence="2 4" id="KW-0547">Nucleotide-binding</keyword>
<dbReference type="GO" id="GO:0035999">
    <property type="term" value="P:tetrahydrofolate interconversion"/>
    <property type="evidence" value="ECO:0007669"/>
    <property type="project" value="TreeGrafter"/>
</dbReference>
<keyword evidence="5" id="KW-0479">Metal-binding</keyword>
<evidence type="ECO:0000256" key="1">
    <source>
        <dbReference type="ARBA" id="ARBA00010638"/>
    </source>
</evidence>
<dbReference type="InterPro" id="IPR037171">
    <property type="entry name" value="NagB/RpiA_transferase-like"/>
</dbReference>
<evidence type="ECO:0000256" key="2">
    <source>
        <dbReference type="ARBA" id="ARBA00022741"/>
    </source>
</evidence>
<dbReference type="InterPro" id="IPR024185">
    <property type="entry name" value="FTHF_cligase-like_sf"/>
</dbReference>
<dbReference type="Proteomes" id="UP000625804">
    <property type="component" value="Unassembled WGS sequence"/>
</dbReference>
<dbReference type="SUPFAM" id="SSF100950">
    <property type="entry name" value="NagB/RpiA/CoA transferase-like"/>
    <property type="match status" value="1"/>
</dbReference>
<evidence type="ECO:0000256" key="4">
    <source>
        <dbReference type="PIRSR" id="PIRSR006806-1"/>
    </source>
</evidence>
<evidence type="ECO:0000256" key="5">
    <source>
        <dbReference type="RuleBase" id="RU361279"/>
    </source>
</evidence>
<protein>
    <recommendedName>
        <fullName evidence="5">5-formyltetrahydrofolate cyclo-ligase</fullName>
        <ecNumber evidence="5">6.3.3.2</ecNumber>
    </recommendedName>
</protein>
<keyword evidence="5" id="KW-0460">Magnesium</keyword>
<sequence>MNKTEIRKRILSKLKALPHPTYVEWSNQIAVKLYNLETWKSSDTIAITISRGKEVDTKSIIEKAWQEGKRIVVPKCKPETKEMTFRILESFDQLEVVYYGLEEPKECITKAVSTDEIDAVIVPGVVFNLDGYRIGYGGGYYDRFLTNYNGCTIALAFEMQLVSQIPVEDHDIPVQTIITNERVLLCHTS</sequence>
<comment type="catalytic activity">
    <reaction evidence="5">
        <text>(6S)-5-formyl-5,6,7,8-tetrahydrofolate + ATP = (6R)-5,10-methenyltetrahydrofolate + ADP + phosphate</text>
        <dbReference type="Rhea" id="RHEA:10488"/>
        <dbReference type="ChEBI" id="CHEBI:30616"/>
        <dbReference type="ChEBI" id="CHEBI:43474"/>
        <dbReference type="ChEBI" id="CHEBI:57455"/>
        <dbReference type="ChEBI" id="CHEBI:57457"/>
        <dbReference type="ChEBI" id="CHEBI:456216"/>
        <dbReference type="EC" id="6.3.3.2"/>
    </reaction>
</comment>
<comment type="caution">
    <text evidence="6">The sequence shown here is derived from an EMBL/GenBank/DDBJ whole genome shotgun (WGS) entry which is preliminary data.</text>
</comment>
<reference evidence="6" key="1">
    <citation type="submission" date="2020-06" db="EMBL/GenBank/DDBJ databases">
        <title>A novel thermopfilic bacterium from Erzurum, Turkey.</title>
        <authorList>
            <person name="Adiguzel A."/>
            <person name="Ay H."/>
            <person name="Baltaci M.O."/>
        </authorList>
    </citation>
    <scope>NUCLEOTIDE SEQUENCE</scope>
    <source>
        <strain evidence="6">P2</strain>
    </source>
</reference>
<dbReference type="PIRSF" id="PIRSF006806">
    <property type="entry name" value="FTHF_cligase"/>
    <property type="match status" value="1"/>
</dbReference>
<accession>A0A8J8KD56</accession>
<feature type="binding site" evidence="4">
    <location>
        <begin position="3"/>
        <end position="7"/>
    </location>
    <ligand>
        <name>ATP</name>
        <dbReference type="ChEBI" id="CHEBI:30616"/>
    </ligand>
</feature>
<dbReference type="PANTHER" id="PTHR23407:SF1">
    <property type="entry name" value="5-FORMYLTETRAHYDROFOLATE CYCLO-LIGASE"/>
    <property type="match status" value="1"/>
</dbReference>
<comment type="cofactor">
    <cofactor evidence="5">
        <name>Mg(2+)</name>
        <dbReference type="ChEBI" id="CHEBI:18420"/>
    </cofactor>
</comment>
<dbReference type="EC" id="6.3.3.2" evidence="5"/>
<name>A0A8J8KD56_9BACI</name>
<evidence type="ECO:0000256" key="3">
    <source>
        <dbReference type="ARBA" id="ARBA00022840"/>
    </source>
</evidence>
<evidence type="ECO:0000313" key="7">
    <source>
        <dbReference type="Proteomes" id="UP000625804"/>
    </source>
</evidence>
<keyword evidence="3 4" id="KW-0067">ATP-binding</keyword>
<dbReference type="GO" id="GO:0046872">
    <property type="term" value="F:metal ion binding"/>
    <property type="evidence" value="ECO:0007669"/>
    <property type="project" value="UniProtKB-KW"/>
</dbReference>
<keyword evidence="7" id="KW-1185">Reference proteome</keyword>
<dbReference type="RefSeq" id="WP_173729526.1">
    <property type="nucleotide sequence ID" value="NZ_JABTTE010000001.1"/>
</dbReference>